<sequence length="1378" mass="157813">MSEQNFSYREVIPDQSAYASWKEISLNTGGTQSTLQDIKIIEKANGYCYRDATKHLTRNRFIYWRINNDVLELVEQSLDVNLSGNKIRYKFIDTPILDAITIHETFENVIVLVPTVCSVHRLIFPHPDRLHKQDDLMETHPDLAIPSIFSEARNTDSFFYVYISPSASSLQLPHLAASCLTIYEEAMFLLAYPTGELILVRQKSSGEGETVELKYDTVVQKFLSGMFRSKNNESSSIVSMLLHTFGLETYALTLCRDGQIRVWSCSKAQCISVSDVLSDSLMVQQGGHNHVLKKVIGLNETDFMFAAYLTYSNSSRFDILKPIINGQQFSIVKVYSLYPPAVSGDLIDFSLTNTRIWSIWRDNDGDWSCYSSTFNSETVHKTSWIPVVLEPLPNPEELPSDETMDPKQCYLQHIFHPGRFPMQIISKALSIYKRSIVSSDVNLSATVLKQRVCMAVENEIQTELQNCEITDEDYLEAANWCWSSFYSCCVQYHVAGLKPLGILLLPSVCGAVLLKKSNFSFLRPLDLIEHMTLCNEYVSIDSIYEHPQINSREECNDLTILTRILMTFEAQTGDDFRISIENDLAQGMQPCEALEELQNELSKDEKIVETIRHQLYDCTDLYLAIHKMLELLRMDESIVTDVETDKNSMKTSIMHLFSSQLGISVVTQCFAQQNSIKFSICRNLLAFQYILLEDQNDSKLEAIRSVCIPEVTVLLQSYFALHWLTKLTAAPVLSLDSQNQRLSSLKLTPVFNVNSIHQLQIISLIELYTRSTGGSDAHKALLKFDFDEDSLAPWHTSLLPLVTQLTLNIWPISGTSAFTEWLLSSGQHIHLQQYVSVMDSWCDWNKYTRKFLLGVAFLNSGETQKSFDLFTQASGGIYSEQFIVDRVGNLDKTKSSKIVLYYLKIIQLFELHNAKDFALEAADTALAILEDDEPLKATLYSVKFKHHLALGHYDEAFEALSSNPDAERKKDNLRDLVKTLLDSKRLDILMSFKYTELEELFFSILYTRARATDSVNNIYYDFLYAYCIQKRFTRLAGSVMYEQAFRLNSHNTSEALEKQVKCFLACVNCLCLTDDSKFAWVLKPSDPDLEDEVHILPSKIGSDDEPHVVNYKRQVDVIDVQGIRKELVFARAKLQLSKLDPNCIPNNLTTPSELVMFLASSGIYKTSFKVCVAYEIPFDIIFEMLTHQCVLLTESEDNEAWNWLIENDLHDFDYIGNSTSVVAWNLLQHYLEVHEEAHLSCYHRVVADKILHMGMALPHWFLASYKKRNPAELLRLYYFTGYLEEAAEFCMDYLKAALGYGPEYFGIEQYLTPMAKALCLPVNIIDALIFELEQQNDNDERKPFEQIHELLKELFEKYLDTSTRITYEVCREKMAGVY</sequence>
<evidence type="ECO:0000256" key="1">
    <source>
        <dbReference type="ARBA" id="ARBA00004123"/>
    </source>
</evidence>
<feature type="domain" description="NUP160 C-terminal TPR" evidence="6">
    <location>
        <begin position="1121"/>
        <end position="1374"/>
    </location>
</feature>
<dbReference type="InterPro" id="IPR056535">
    <property type="entry name" value="TPR_NUP160_M"/>
</dbReference>
<dbReference type="InterPro" id="IPR056547">
    <property type="entry name" value="NUP160_helical"/>
</dbReference>
<dbReference type="PANTHER" id="PTHR21286:SF0">
    <property type="entry name" value="NUCLEAR PORE COMPLEX PROTEIN NUP160"/>
    <property type="match status" value="1"/>
</dbReference>
<evidence type="ECO:0000259" key="7">
    <source>
        <dbReference type="Pfam" id="PF23354"/>
    </source>
</evidence>
<protein>
    <submittedName>
        <fullName evidence="9">Nuclear pore complex protein Nup160 homolog</fullName>
    </submittedName>
</protein>
<gene>
    <name evidence="9" type="primary">LOC108560768</name>
</gene>
<keyword evidence="2" id="KW-0813">Transport</keyword>
<dbReference type="InterPro" id="IPR021717">
    <property type="entry name" value="Nucleoporin_Nup160"/>
</dbReference>
<feature type="domain" description="NUP160 helical" evidence="5">
    <location>
        <begin position="555"/>
        <end position="768"/>
    </location>
</feature>
<evidence type="ECO:0000256" key="2">
    <source>
        <dbReference type="ARBA" id="ARBA00022448"/>
    </source>
</evidence>
<keyword evidence="8" id="KW-1185">Reference proteome</keyword>
<dbReference type="InterPro" id="IPR056536">
    <property type="entry name" value="TPR_NUP160_C"/>
</dbReference>
<name>A0ABM1MH91_NICVS</name>
<organism evidence="8 9">
    <name type="scientific">Nicrophorus vespilloides</name>
    <name type="common">Boreal carrion beetle</name>
    <dbReference type="NCBI Taxonomy" id="110193"/>
    <lineage>
        <taxon>Eukaryota</taxon>
        <taxon>Metazoa</taxon>
        <taxon>Ecdysozoa</taxon>
        <taxon>Arthropoda</taxon>
        <taxon>Hexapoda</taxon>
        <taxon>Insecta</taxon>
        <taxon>Pterygota</taxon>
        <taxon>Neoptera</taxon>
        <taxon>Endopterygota</taxon>
        <taxon>Coleoptera</taxon>
        <taxon>Polyphaga</taxon>
        <taxon>Staphyliniformia</taxon>
        <taxon>Silphidae</taxon>
        <taxon>Nicrophorinae</taxon>
        <taxon>Nicrophorus</taxon>
    </lineage>
</organism>
<feature type="domain" description="Nucleoporin Nup120/160 beta-propeller" evidence="4">
    <location>
        <begin position="60"/>
        <end position="529"/>
    </location>
</feature>
<evidence type="ECO:0000259" key="4">
    <source>
        <dbReference type="Pfam" id="PF11715"/>
    </source>
</evidence>
<feature type="domain" description="NUP160 middle TPR" evidence="7">
    <location>
        <begin position="810"/>
        <end position="1072"/>
    </location>
</feature>
<dbReference type="PANTHER" id="PTHR21286">
    <property type="entry name" value="NUCLEAR PORE COMPLEX PROTEIN NUP160"/>
    <property type="match status" value="1"/>
</dbReference>
<dbReference type="Proteomes" id="UP000695000">
    <property type="component" value="Unplaced"/>
</dbReference>
<reference evidence="9" key="1">
    <citation type="submission" date="2025-08" db="UniProtKB">
        <authorList>
            <consortium name="RefSeq"/>
        </authorList>
    </citation>
    <scope>IDENTIFICATION</scope>
    <source>
        <tissue evidence="9">Whole Larva</tissue>
    </source>
</reference>
<dbReference type="Pfam" id="PF23345">
    <property type="entry name" value="NUP160_helical"/>
    <property type="match status" value="1"/>
</dbReference>
<dbReference type="Pfam" id="PF23347">
    <property type="entry name" value="TPR_Nup160_C"/>
    <property type="match status" value="1"/>
</dbReference>
<evidence type="ECO:0000259" key="6">
    <source>
        <dbReference type="Pfam" id="PF23347"/>
    </source>
</evidence>
<evidence type="ECO:0000313" key="9">
    <source>
        <dbReference type="RefSeq" id="XP_017773941.1"/>
    </source>
</evidence>
<accession>A0ABM1MH91</accession>
<dbReference type="RefSeq" id="XP_017773941.1">
    <property type="nucleotide sequence ID" value="XM_017918452.1"/>
</dbReference>
<proteinExistence type="predicted"/>
<dbReference type="GeneID" id="108560768"/>
<dbReference type="InterPro" id="IPR059141">
    <property type="entry name" value="Beta-prop_Nup120_160"/>
</dbReference>
<comment type="subcellular location">
    <subcellularLocation>
        <location evidence="1">Nucleus</location>
    </subcellularLocation>
</comment>
<dbReference type="Pfam" id="PF11715">
    <property type="entry name" value="Beta-prop_Nup120_160"/>
    <property type="match status" value="1"/>
</dbReference>
<evidence type="ECO:0000256" key="3">
    <source>
        <dbReference type="ARBA" id="ARBA00023242"/>
    </source>
</evidence>
<keyword evidence="3" id="KW-0539">Nucleus</keyword>
<evidence type="ECO:0000313" key="8">
    <source>
        <dbReference type="Proteomes" id="UP000695000"/>
    </source>
</evidence>
<dbReference type="Pfam" id="PF23354">
    <property type="entry name" value="TPR_NUP160_120_M"/>
    <property type="match status" value="1"/>
</dbReference>
<evidence type="ECO:0000259" key="5">
    <source>
        <dbReference type="Pfam" id="PF23345"/>
    </source>
</evidence>